<keyword evidence="1" id="KW-0812">Transmembrane</keyword>
<dbReference type="EMBL" id="JBHSPA010000023">
    <property type="protein sequence ID" value="MFC5826033.1"/>
    <property type="molecule type" value="Genomic_DNA"/>
</dbReference>
<feature type="transmembrane region" description="Helical" evidence="1">
    <location>
        <begin position="12"/>
        <end position="35"/>
    </location>
</feature>
<feature type="transmembrane region" description="Helical" evidence="1">
    <location>
        <begin position="120"/>
        <end position="145"/>
    </location>
</feature>
<feature type="transmembrane region" description="Helical" evidence="1">
    <location>
        <begin position="274"/>
        <end position="296"/>
    </location>
</feature>
<keyword evidence="1" id="KW-1133">Transmembrane helix</keyword>
<evidence type="ECO:0000313" key="3">
    <source>
        <dbReference type="Proteomes" id="UP001596058"/>
    </source>
</evidence>
<feature type="transmembrane region" description="Helical" evidence="1">
    <location>
        <begin position="166"/>
        <end position="185"/>
    </location>
</feature>
<evidence type="ECO:0000313" key="2">
    <source>
        <dbReference type="EMBL" id="MFC5826033.1"/>
    </source>
</evidence>
<dbReference type="Proteomes" id="UP001596058">
    <property type="component" value="Unassembled WGS sequence"/>
</dbReference>
<gene>
    <name evidence="2" type="ORF">ACFPZ3_19380</name>
</gene>
<name>A0ABW1CKA5_9ACTN</name>
<feature type="transmembrane region" description="Helical" evidence="1">
    <location>
        <begin position="76"/>
        <end position="100"/>
    </location>
</feature>
<keyword evidence="3" id="KW-1185">Reference proteome</keyword>
<reference evidence="3" key="1">
    <citation type="journal article" date="2019" name="Int. J. Syst. Evol. Microbiol.">
        <title>The Global Catalogue of Microorganisms (GCM) 10K type strain sequencing project: providing services to taxonomists for standard genome sequencing and annotation.</title>
        <authorList>
            <consortium name="The Broad Institute Genomics Platform"/>
            <consortium name="The Broad Institute Genome Sequencing Center for Infectious Disease"/>
            <person name="Wu L."/>
            <person name="Ma J."/>
        </authorList>
    </citation>
    <scope>NUCLEOTIDE SEQUENCE [LARGE SCALE GENOMIC DNA]</scope>
    <source>
        <strain evidence="3">CCUG 53903</strain>
    </source>
</reference>
<protein>
    <submittedName>
        <fullName evidence="2">Uncharacterized protein</fullName>
    </submittedName>
</protein>
<feature type="transmembrane region" description="Helical" evidence="1">
    <location>
        <begin position="47"/>
        <end position="69"/>
    </location>
</feature>
<evidence type="ECO:0000256" key="1">
    <source>
        <dbReference type="SAM" id="Phobius"/>
    </source>
</evidence>
<feature type="transmembrane region" description="Helical" evidence="1">
    <location>
        <begin position="205"/>
        <end position="224"/>
    </location>
</feature>
<accession>A0ABW1CKA5</accession>
<keyword evidence="1" id="KW-0472">Membrane</keyword>
<sequence length="304" mass="32179">MRVHVEAGRLRSLRRAAGIAAAAAMSLYLLVKVIWIALEVAQGSAEWVLLNAVTVVMALAGIGLGLALAQPWGMRLPAWLVLPVGWIAGGFLVSMLPYMAVSSLLVPSVPEPAAESALPAWETVFIGVGFAGMAVALVVGLPLFLRERWPWAFTGRVGGNRASGRTRWILLPVAALAALWAYWAAGGTAGLDPAALSTWDANARLLTANSALGAVCAGWSLWALGRWGSPRTPMWLPMALGFVASGSLFSWGAWKSLWLLLPGTYQPAELRGVALIEHATAVAAGLAILVTLLGVYRRRRASSR</sequence>
<feature type="transmembrane region" description="Helical" evidence="1">
    <location>
        <begin position="236"/>
        <end position="254"/>
    </location>
</feature>
<dbReference type="RefSeq" id="WP_379515542.1">
    <property type="nucleotide sequence ID" value="NZ_JBHSPA010000023.1"/>
</dbReference>
<proteinExistence type="predicted"/>
<comment type="caution">
    <text evidence="2">The sequence shown here is derived from an EMBL/GenBank/DDBJ whole genome shotgun (WGS) entry which is preliminary data.</text>
</comment>
<organism evidence="2 3">
    <name type="scientific">Nonomuraea insulae</name>
    <dbReference type="NCBI Taxonomy" id="1616787"/>
    <lineage>
        <taxon>Bacteria</taxon>
        <taxon>Bacillati</taxon>
        <taxon>Actinomycetota</taxon>
        <taxon>Actinomycetes</taxon>
        <taxon>Streptosporangiales</taxon>
        <taxon>Streptosporangiaceae</taxon>
        <taxon>Nonomuraea</taxon>
    </lineage>
</organism>